<name>A0A6A4HYG4_9AGAR</name>
<dbReference type="Gene3D" id="3.20.20.140">
    <property type="entry name" value="Metal-dependent hydrolases"/>
    <property type="match status" value="2"/>
</dbReference>
<keyword evidence="1" id="KW-0472">Membrane</keyword>
<dbReference type="InterPro" id="IPR011059">
    <property type="entry name" value="Metal-dep_hydrolase_composite"/>
</dbReference>
<protein>
    <submittedName>
        <fullName evidence="2">Carbohydrate esterase family 9 protein</fullName>
    </submittedName>
</protein>
<accession>A0A6A4HYG4</accession>
<dbReference type="OrthoDB" id="10258955at2759"/>
<sequence length="993" mass="108616">MISQNFPSKGYSKRARNRSTVYLKVSVSLLLAFFLFRFFRPGRVEHHSTSPLLEKCKSIHKPAGKSDSYVPSTRTESDRFVPGTAPVLIKNANILTGARNGTEVVFGDILLDNGVVQALGYIPSTQLLGLSNQLEVVDAGGKWVTPGLVDLHSHLGVHSLPVLSGASDGNSHHQPVNPFLRSIDGLNTHDDSYKLTVSGGVTTVQVLPGSANNIGGQAVLIKLRTTQERSVSAMVLEPPRTLFINSTTENDADYIPWRHMKHACGENPDRVYGQTRMDALWNFRHAYDQARILMEKQNAFCEQVEKPQWRWINMGFIKATETLEDFPDDLELEALVDVLRGRVKLSIHCYESVDLDGIVRLSNEFKFPVASFHHAAETYLVPNLLKKTWGGAPAAAIFAANARKKREAYRGSEFAPRILADNGIPVVMKSDHPVVNSRYLMYEAQQAHYFGLNLGLAIASVTTTPANAAGVGWRVGKLEKGGDFLHSIFHSTKATFLLIGYDADLVIWDSHPLALGATTTQVYIDGIPQLESPYTLSKPDAFQIPPRTPNWDKEAADTIKWEGLPPLTGNRRKKGTTVRFTGVKSYWTIETGEEFGNEGPRIKAVFDEFDDTSLTNMGRNWTVVVEGGDVSCYEPEFSYLSSHCKCCAILSYENIDLEGGSISPGLTSFGSPLGLVEIRLERTTNDGPVLDPLTQSIPSILGEDTIIRAVDGLQFGGRSTLLAYRDGVTQAITAPSGSGFLRGLLTAFDVGARHALEDGAIVQEVTALQVAISLDASVSVSIQIAALRAKLLGSSDVLSNSGERYWDLVRKGQMPLVIEVDSADVMASLIQLKYDVEAEIETVLRITFFRAAEAHLLAKEIARAGISIVFTPPRPFPVTWESRRILPGPPLTKDSQVTAMLEAGVHVAIGVENEYDAKNLRFDIGWVALESNSTIGKDQALALGSINVERALGLRSTSRSRDLVIYSGGDFSDMESKVLGVISSGRGNLEMFD</sequence>
<dbReference type="PANTHER" id="PTHR43668:SF5">
    <property type="entry name" value="AMIDOHYDROLASE 3 DOMAIN-CONTAINING PROTEIN"/>
    <property type="match status" value="1"/>
</dbReference>
<evidence type="ECO:0000313" key="3">
    <source>
        <dbReference type="Proteomes" id="UP000799118"/>
    </source>
</evidence>
<dbReference type="InterPro" id="IPR050138">
    <property type="entry name" value="DHOase/Allantoinase_Hydrolase"/>
</dbReference>
<keyword evidence="1" id="KW-1133">Transmembrane helix</keyword>
<reference evidence="2" key="1">
    <citation type="journal article" date="2019" name="Environ. Microbiol.">
        <title>Fungal ecological strategies reflected in gene transcription - a case study of two litter decomposers.</title>
        <authorList>
            <person name="Barbi F."/>
            <person name="Kohler A."/>
            <person name="Barry K."/>
            <person name="Baskaran P."/>
            <person name="Daum C."/>
            <person name="Fauchery L."/>
            <person name="Ihrmark K."/>
            <person name="Kuo A."/>
            <person name="LaButti K."/>
            <person name="Lipzen A."/>
            <person name="Morin E."/>
            <person name="Grigoriev I.V."/>
            <person name="Henrissat B."/>
            <person name="Lindahl B."/>
            <person name="Martin F."/>
        </authorList>
    </citation>
    <scope>NUCLEOTIDE SEQUENCE</scope>
    <source>
        <strain evidence="2">JB14</strain>
    </source>
</reference>
<organism evidence="2 3">
    <name type="scientific">Gymnopus androsaceus JB14</name>
    <dbReference type="NCBI Taxonomy" id="1447944"/>
    <lineage>
        <taxon>Eukaryota</taxon>
        <taxon>Fungi</taxon>
        <taxon>Dikarya</taxon>
        <taxon>Basidiomycota</taxon>
        <taxon>Agaricomycotina</taxon>
        <taxon>Agaricomycetes</taxon>
        <taxon>Agaricomycetidae</taxon>
        <taxon>Agaricales</taxon>
        <taxon>Marasmiineae</taxon>
        <taxon>Omphalotaceae</taxon>
        <taxon>Gymnopus</taxon>
    </lineage>
</organism>
<keyword evidence="3" id="KW-1185">Reference proteome</keyword>
<dbReference type="GO" id="GO:0004038">
    <property type="term" value="F:allantoinase activity"/>
    <property type="evidence" value="ECO:0007669"/>
    <property type="project" value="TreeGrafter"/>
</dbReference>
<dbReference type="InterPro" id="IPR032466">
    <property type="entry name" value="Metal_Hydrolase"/>
</dbReference>
<gene>
    <name evidence="2" type="ORF">BT96DRAFT_990499</name>
</gene>
<evidence type="ECO:0000313" key="2">
    <source>
        <dbReference type="EMBL" id="KAE9403256.1"/>
    </source>
</evidence>
<proteinExistence type="predicted"/>
<dbReference type="AlphaFoldDB" id="A0A6A4HYG4"/>
<dbReference type="PANTHER" id="PTHR43668">
    <property type="entry name" value="ALLANTOINASE"/>
    <property type="match status" value="1"/>
</dbReference>
<dbReference type="SUPFAM" id="SSF51338">
    <property type="entry name" value="Composite domain of metallo-dependent hydrolases"/>
    <property type="match status" value="1"/>
</dbReference>
<keyword evidence="1" id="KW-0812">Transmembrane</keyword>
<feature type="transmembrane region" description="Helical" evidence="1">
    <location>
        <begin position="21"/>
        <end position="39"/>
    </location>
</feature>
<dbReference type="EMBL" id="ML769427">
    <property type="protein sequence ID" value="KAE9403256.1"/>
    <property type="molecule type" value="Genomic_DNA"/>
</dbReference>
<dbReference type="SUPFAM" id="SSF51556">
    <property type="entry name" value="Metallo-dependent hydrolases"/>
    <property type="match status" value="2"/>
</dbReference>
<evidence type="ECO:0000256" key="1">
    <source>
        <dbReference type="SAM" id="Phobius"/>
    </source>
</evidence>
<dbReference type="GO" id="GO:0006145">
    <property type="term" value="P:purine nucleobase catabolic process"/>
    <property type="evidence" value="ECO:0007669"/>
    <property type="project" value="TreeGrafter"/>
</dbReference>
<dbReference type="GO" id="GO:0005737">
    <property type="term" value="C:cytoplasm"/>
    <property type="evidence" value="ECO:0007669"/>
    <property type="project" value="TreeGrafter"/>
</dbReference>
<dbReference type="Proteomes" id="UP000799118">
    <property type="component" value="Unassembled WGS sequence"/>
</dbReference>